<evidence type="ECO:0000313" key="5">
    <source>
        <dbReference type="Proteomes" id="UP000027073"/>
    </source>
</evidence>
<feature type="transmembrane region" description="Helical" evidence="2">
    <location>
        <begin position="99"/>
        <end position="120"/>
    </location>
</feature>
<feature type="transmembrane region" description="Helical" evidence="2">
    <location>
        <begin position="141"/>
        <end position="162"/>
    </location>
</feature>
<feature type="transmembrane region" description="Helical" evidence="2">
    <location>
        <begin position="25"/>
        <end position="45"/>
    </location>
</feature>
<feature type="region of interest" description="Disordered" evidence="1">
    <location>
        <begin position="223"/>
        <end position="266"/>
    </location>
</feature>
<keyword evidence="2" id="KW-0812">Transmembrane</keyword>
<evidence type="ECO:0000256" key="1">
    <source>
        <dbReference type="SAM" id="MobiDB-lite"/>
    </source>
</evidence>
<name>A0A067P809_PLEO1</name>
<feature type="domain" description="DUF6534" evidence="3">
    <location>
        <begin position="105"/>
        <end position="192"/>
    </location>
</feature>
<dbReference type="PANTHER" id="PTHR40465:SF1">
    <property type="entry name" value="DUF6534 DOMAIN-CONTAINING PROTEIN"/>
    <property type="match status" value="1"/>
</dbReference>
<sequence length="266" mass="29982">MTAIAAWISFGTGWGNTEAMIEFHWSWLVLPLLDGLVASIVHAFFAWRIYRLTKKAWVCFPVLALSFVQCFSTVYFSIMTHLHGGTIHTFQLYGTFIDLWLVCGAICDVIITVSFVIIFIQSTSKMSLQPTDQLLHKTIKFTIETNLLTTIGAIVEFTLWRAMPYNRLHFILCIVLGRLYANVLLASLNSRQFSTRLRGLEAFSETPEGPIFWADISRGRNISTGQANTTQADSSREPESLSNHEMTFAPSSVPMPASRRYTDPPT</sequence>
<dbReference type="STRING" id="1137138.A0A067P809"/>
<gene>
    <name evidence="4" type="ORF">PLEOSDRAFT_1100558</name>
</gene>
<evidence type="ECO:0000313" key="4">
    <source>
        <dbReference type="EMBL" id="KDQ32046.1"/>
    </source>
</evidence>
<dbReference type="PANTHER" id="PTHR40465">
    <property type="entry name" value="CHROMOSOME 1, WHOLE GENOME SHOTGUN SEQUENCE"/>
    <property type="match status" value="1"/>
</dbReference>
<evidence type="ECO:0000259" key="3">
    <source>
        <dbReference type="Pfam" id="PF20152"/>
    </source>
</evidence>
<keyword evidence="2" id="KW-0472">Membrane</keyword>
<dbReference type="HOGENOM" id="CLU_1046305_0_0_1"/>
<dbReference type="InParanoid" id="A0A067P809"/>
<feature type="transmembrane region" description="Helical" evidence="2">
    <location>
        <begin position="57"/>
        <end position="79"/>
    </location>
</feature>
<dbReference type="Pfam" id="PF20152">
    <property type="entry name" value="DUF6534"/>
    <property type="match status" value="1"/>
</dbReference>
<dbReference type="VEuPathDB" id="FungiDB:PLEOSDRAFT_1100558"/>
<dbReference type="OrthoDB" id="3262409at2759"/>
<dbReference type="EMBL" id="KL198005">
    <property type="protein sequence ID" value="KDQ32046.1"/>
    <property type="molecule type" value="Genomic_DNA"/>
</dbReference>
<reference evidence="5" key="1">
    <citation type="journal article" date="2014" name="Proc. Natl. Acad. Sci. U.S.A.">
        <title>Extensive sampling of basidiomycete genomes demonstrates inadequacy of the white-rot/brown-rot paradigm for wood decay fungi.</title>
        <authorList>
            <person name="Riley R."/>
            <person name="Salamov A.A."/>
            <person name="Brown D.W."/>
            <person name="Nagy L.G."/>
            <person name="Floudas D."/>
            <person name="Held B.W."/>
            <person name="Levasseur A."/>
            <person name="Lombard V."/>
            <person name="Morin E."/>
            <person name="Otillar R."/>
            <person name="Lindquist E.A."/>
            <person name="Sun H."/>
            <person name="LaButti K.M."/>
            <person name="Schmutz J."/>
            <person name="Jabbour D."/>
            <person name="Luo H."/>
            <person name="Baker S.E."/>
            <person name="Pisabarro A.G."/>
            <person name="Walton J.D."/>
            <person name="Blanchette R.A."/>
            <person name="Henrissat B."/>
            <person name="Martin F."/>
            <person name="Cullen D."/>
            <person name="Hibbett D.S."/>
            <person name="Grigoriev I.V."/>
        </authorList>
    </citation>
    <scope>NUCLEOTIDE SEQUENCE [LARGE SCALE GENOMIC DNA]</scope>
    <source>
        <strain evidence="5">PC15</strain>
    </source>
</reference>
<keyword evidence="2" id="KW-1133">Transmembrane helix</keyword>
<protein>
    <recommendedName>
        <fullName evidence="3">DUF6534 domain-containing protein</fullName>
    </recommendedName>
</protein>
<dbReference type="InterPro" id="IPR045339">
    <property type="entry name" value="DUF6534"/>
</dbReference>
<dbReference type="Proteomes" id="UP000027073">
    <property type="component" value="Unassembled WGS sequence"/>
</dbReference>
<feature type="transmembrane region" description="Helical" evidence="2">
    <location>
        <begin position="168"/>
        <end position="188"/>
    </location>
</feature>
<feature type="compositionally biased region" description="Polar residues" evidence="1">
    <location>
        <begin position="223"/>
        <end position="233"/>
    </location>
</feature>
<evidence type="ECO:0000256" key="2">
    <source>
        <dbReference type="SAM" id="Phobius"/>
    </source>
</evidence>
<organism evidence="4 5">
    <name type="scientific">Pleurotus ostreatus (strain PC15)</name>
    <name type="common">Oyster mushroom</name>
    <dbReference type="NCBI Taxonomy" id="1137138"/>
    <lineage>
        <taxon>Eukaryota</taxon>
        <taxon>Fungi</taxon>
        <taxon>Dikarya</taxon>
        <taxon>Basidiomycota</taxon>
        <taxon>Agaricomycotina</taxon>
        <taxon>Agaricomycetes</taxon>
        <taxon>Agaricomycetidae</taxon>
        <taxon>Agaricales</taxon>
        <taxon>Pleurotineae</taxon>
        <taxon>Pleurotaceae</taxon>
        <taxon>Pleurotus</taxon>
    </lineage>
</organism>
<accession>A0A067P809</accession>
<dbReference type="AlphaFoldDB" id="A0A067P809"/>
<proteinExistence type="predicted"/>